<comment type="subcellular location">
    <subcellularLocation>
        <location evidence="3">Endosome</location>
        <location evidence="3">Multivesicular body membrane</location>
        <topology evidence="3">Single-pass type II membrane protein</topology>
    </subcellularLocation>
    <subcellularLocation>
        <location evidence="2">Prevacuolar compartment membrane</location>
        <topology evidence="2">Single-pass type II membrane protein</topology>
    </subcellularLocation>
</comment>
<feature type="signal peptide" evidence="19">
    <location>
        <begin position="1"/>
        <end position="30"/>
    </location>
</feature>
<dbReference type="GO" id="GO:0034727">
    <property type="term" value="P:piecemeal microautophagy of the nucleus"/>
    <property type="evidence" value="ECO:0007669"/>
    <property type="project" value="TreeGrafter"/>
</dbReference>
<dbReference type="AlphaFoldDB" id="A0A8H7VFC7"/>
<dbReference type="PROSITE" id="PS51257">
    <property type="entry name" value="PROKAR_LIPOPROTEIN"/>
    <property type="match status" value="1"/>
</dbReference>
<dbReference type="GO" id="GO:0032585">
    <property type="term" value="C:multivesicular body membrane"/>
    <property type="evidence" value="ECO:0007669"/>
    <property type="project" value="UniProtKB-SubCell"/>
</dbReference>
<dbReference type="EC" id="3.1.1.3" evidence="6"/>
<dbReference type="GO" id="GO:0004806">
    <property type="term" value="F:triacylglycerol lipase activity"/>
    <property type="evidence" value="ECO:0007669"/>
    <property type="project" value="UniProtKB-EC"/>
</dbReference>
<keyword evidence="14" id="KW-0443">Lipid metabolism</keyword>
<evidence type="ECO:0000256" key="19">
    <source>
        <dbReference type="SAM" id="SignalP"/>
    </source>
</evidence>
<dbReference type="GO" id="GO:0046461">
    <property type="term" value="P:neutral lipid catabolic process"/>
    <property type="evidence" value="ECO:0007669"/>
    <property type="project" value="TreeGrafter"/>
</dbReference>
<dbReference type="GO" id="GO:0034496">
    <property type="term" value="P:multivesicular body membrane disassembly"/>
    <property type="evidence" value="ECO:0007669"/>
    <property type="project" value="TreeGrafter"/>
</dbReference>
<evidence type="ECO:0000256" key="6">
    <source>
        <dbReference type="ARBA" id="ARBA00013279"/>
    </source>
</evidence>
<feature type="compositionally biased region" description="Low complexity" evidence="18">
    <location>
        <begin position="438"/>
        <end position="463"/>
    </location>
</feature>
<evidence type="ECO:0000256" key="15">
    <source>
        <dbReference type="ARBA" id="ARBA00023136"/>
    </source>
</evidence>
<dbReference type="InterPro" id="IPR029058">
    <property type="entry name" value="AB_hydrolase_fold"/>
</dbReference>
<dbReference type="SUPFAM" id="SSF53474">
    <property type="entry name" value="alpha/beta-Hydrolases"/>
    <property type="match status" value="1"/>
</dbReference>
<keyword evidence="10" id="KW-0442">Lipid degradation</keyword>
<keyword evidence="19" id="KW-0732">Signal</keyword>
<dbReference type="EMBL" id="JAEPRC010000051">
    <property type="protein sequence ID" value="KAG2212439.1"/>
    <property type="molecule type" value="Genomic_DNA"/>
</dbReference>
<feature type="region of interest" description="Disordered" evidence="18">
    <location>
        <begin position="435"/>
        <end position="476"/>
    </location>
</feature>
<evidence type="ECO:0000256" key="3">
    <source>
        <dbReference type="ARBA" id="ARBA00004343"/>
    </source>
</evidence>
<evidence type="ECO:0000256" key="7">
    <source>
        <dbReference type="ARBA" id="ARBA00022692"/>
    </source>
</evidence>
<evidence type="ECO:0000313" key="21">
    <source>
        <dbReference type="Proteomes" id="UP000650833"/>
    </source>
</evidence>
<evidence type="ECO:0000256" key="14">
    <source>
        <dbReference type="ARBA" id="ARBA00023098"/>
    </source>
</evidence>
<evidence type="ECO:0000313" key="20">
    <source>
        <dbReference type="EMBL" id="KAG2212439.1"/>
    </source>
</evidence>
<dbReference type="GO" id="GO:0005775">
    <property type="term" value="C:vacuolar lumen"/>
    <property type="evidence" value="ECO:0007669"/>
    <property type="project" value="TreeGrafter"/>
</dbReference>
<evidence type="ECO:0000256" key="5">
    <source>
        <dbReference type="ARBA" id="ARBA00011137"/>
    </source>
</evidence>
<dbReference type="CDD" id="cd00519">
    <property type="entry name" value="Lipase_3"/>
    <property type="match status" value="1"/>
</dbReference>
<evidence type="ECO:0000256" key="13">
    <source>
        <dbReference type="ARBA" id="ARBA00023006"/>
    </source>
</evidence>
<evidence type="ECO:0000256" key="12">
    <source>
        <dbReference type="ARBA" id="ARBA00022989"/>
    </source>
</evidence>
<dbReference type="InterPro" id="IPR050805">
    <property type="entry name" value="ATG15_Lipase"/>
</dbReference>
<evidence type="ECO:0000256" key="16">
    <source>
        <dbReference type="ARBA" id="ARBA00023180"/>
    </source>
</evidence>
<keyword evidence="16" id="KW-0325">Glycoprotein</keyword>
<dbReference type="GO" id="GO:0004620">
    <property type="term" value="F:phospholipase activity"/>
    <property type="evidence" value="ECO:0007669"/>
    <property type="project" value="TreeGrafter"/>
</dbReference>
<dbReference type="PANTHER" id="PTHR47175">
    <property type="entry name" value="LIPASE ATG15-RELATED"/>
    <property type="match status" value="1"/>
</dbReference>
<evidence type="ECO:0000256" key="8">
    <source>
        <dbReference type="ARBA" id="ARBA00022753"/>
    </source>
</evidence>
<keyword evidence="7" id="KW-0812">Transmembrane</keyword>
<gene>
    <name evidence="20" type="ORF">INT46_009130</name>
</gene>
<feature type="chain" id="PRO_5034098012" description="triacylglycerol lipase" evidence="19">
    <location>
        <begin position="31"/>
        <end position="476"/>
    </location>
</feature>
<comment type="caution">
    <text evidence="20">The sequence shown here is derived from an EMBL/GenBank/DDBJ whole genome shotgun (WGS) entry which is preliminary data.</text>
</comment>
<evidence type="ECO:0000256" key="2">
    <source>
        <dbReference type="ARBA" id="ARBA00004270"/>
    </source>
</evidence>
<comment type="subunit">
    <text evidence="5">Binds to both phosphatidylinositol (PI) and phosphatidylinositol 3,5-bisphosphate (PIP2).</text>
</comment>
<keyword evidence="8" id="KW-0967">Endosome</keyword>
<accession>A0A8H7VFC7</accession>
<evidence type="ECO:0000256" key="10">
    <source>
        <dbReference type="ARBA" id="ARBA00022963"/>
    </source>
</evidence>
<dbReference type="Gene3D" id="3.40.50.1820">
    <property type="entry name" value="alpha/beta hydrolase"/>
    <property type="match status" value="1"/>
</dbReference>
<organism evidence="20 21">
    <name type="scientific">Mucor plumbeus</name>
    <dbReference type="NCBI Taxonomy" id="97098"/>
    <lineage>
        <taxon>Eukaryota</taxon>
        <taxon>Fungi</taxon>
        <taxon>Fungi incertae sedis</taxon>
        <taxon>Mucoromycota</taxon>
        <taxon>Mucoromycotina</taxon>
        <taxon>Mucoromycetes</taxon>
        <taxon>Mucorales</taxon>
        <taxon>Mucorineae</taxon>
        <taxon>Mucoraceae</taxon>
        <taxon>Mucor</taxon>
    </lineage>
</organism>
<keyword evidence="11" id="KW-0735">Signal-anchor</keyword>
<keyword evidence="21" id="KW-1185">Reference proteome</keyword>
<dbReference type="Proteomes" id="UP000650833">
    <property type="component" value="Unassembled WGS sequence"/>
</dbReference>
<evidence type="ECO:0000256" key="1">
    <source>
        <dbReference type="ARBA" id="ARBA00001024"/>
    </source>
</evidence>
<evidence type="ECO:0000256" key="9">
    <source>
        <dbReference type="ARBA" id="ARBA00022801"/>
    </source>
</evidence>
<keyword evidence="12" id="KW-1133">Transmembrane helix</keyword>
<protein>
    <recommendedName>
        <fullName evidence="6">triacylglycerol lipase</fullName>
        <ecNumber evidence="6">3.1.1.3</ecNumber>
    </recommendedName>
    <alternativeName>
        <fullName evidence="17">Autophagy-related protein 15</fullName>
    </alternativeName>
</protein>
<sequence length="476" mass="53186">MIHLKLSKIHPTLQMYLLLMSLFAISCIQALNIQIPFLPSHKPVNTLKLKTIYHHASAHGPIPNLFRKIDIQDNEITVNHAQDTTYTLQGTFSVMDKPVAADINELVSQREYGAFARWNNRIRPMYLESTIGLVPDVTHRPSILALAMMTNNAYLDINLNNTEWYDLGAPWQLNNSFGWESDGIRGHIFADEDDKLIVLSIKGTSAGLWTGGPTGEKDKINDNILFSCCCARISRAWSPVCNCYQGNEYKCESSCLQKNIQKSELYYDNALNIIEDVQKKYRNSTIWITGHSLGGGVASLVGLTYGIPTVTFEIPGDRLASSRLHLPNGAVAKNMPLWHFGHTADPIFVGVCTGPSSSCWYGGYAMETRCHTGKVCVWDTVNEHGWKVDIRSHRVRDVIENILKKPEDFPLPNCVPDEDCEDCGLWEYYDDRDNYPLSSSSSSSTTSDTATSTTNTETSTTSHPPDPPTDPWTSTN</sequence>
<evidence type="ECO:0000256" key="18">
    <source>
        <dbReference type="SAM" id="MobiDB-lite"/>
    </source>
</evidence>
<dbReference type="PANTHER" id="PTHR47175:SF2">
    <property type="entry name" value="LIPASE ATG15-RELATED"/>
    <property type="match status" value="1"/>
</dbReference>
<keyword evidence="15" id="KW-0472">Membrane</keyword>
<reference evidence="20" key="1">
    <citation type="submission" date="2020-12" db="EMBL/GenBank/DDBJ databases">
        <title>Metabolic potential, ecology and presence of endohyphal bacteria is reflected in genomic diversity of Mucoromycotina.</title>
        <authorList>
            <person name="Muszewska A."/>
            <person name="Okrasinska A."/>
            <person name="Steczkiewicz K."/>
            <person name="Drgas O."/>
            <person name="Orlowska M."/>
            <person name="Perlinska-Lenart U."/>
            <person name="Aleksandrzak-Piekarczyk T."/>
            <person name="Szatraj K."/>
            <person name="Zielenkiewicz U."/>
            <person name="Pilsyk S."/>
            <person name="Malc E."/>
            <person name="Mieczkowski P."/>
            <person name="Kruszewska J.S."/>
            <person name="Biernat P."/>
            <person name="Pawlowska J."/>
        </authorList>
    </citation>
    <scope>NUCLEOTIDE SEQUENCE</scope>
    <source>
        <strain evidence="20">CBS 226.32</strain>
    </source>
</reference>
<keyword evidence="13" id="KW-0072">Autophagy</keyword>
<keyword evidence="9" id="KW-0378">Hydrolase</keyword>
<evidence type="ECO:0000256" key="11">
    <source>
        <dbReference type="ARBA" id="ARBA00022968"/>
    </source>
</evidence>
<evidence type="ECO:0000256" key="4">
    <source>
        <dbReference type="ARBA" id="ARBA00010701"/>
    </source>
</evidence>
<evidence type="ECO:0000256" key="17">
    <source>
        <dbReference type="ARBA" id="ARBA00029828"/>
    </source>
</evidence>
<proteinExistence type="inferred from homology"/>
<comment type="similarity">
    <text evidence="4">Belongs to the AB hydrolase superfamily. Lipase family.</text>
</comment>
<dbReference type="GO" id="GO:0006660">
    <property type="term" value="P:phosphatidylserine catabolic process"/>
    <property type="evidence" value="ECO:0007669"/>
    <property type="project" value="TreeGrafter"/>
</dbReference>
<name>A0A8H7VFC7_9FUNG</name>
<dbReference type="OrthoDB" id="58570at2759"/>
<comment type="catalytic activity">
    <reaction evidence="1">
        <text>a triacylglycerol + H2O = a diacylglycerol + a fatty acid + H(+)</text>
        <dbReference type="Rhea" id="RHEA:12044"/>
        <dbReference type="ChEBI" id="CHEBI:15377"/>
        <dbReference type="ChEBI" id="CHEBI:15378"/>
        <dbReference type="ChEBI" id="CHEBI:17855"/>
        <dbReference type="ChEBI" id="CHEBI:18035"/>
        <dbReference type="ChEBI" id="CHEBI:28868"/>
        <dbReference type="EC" id="3.1.1.3"/>
    </reaction>
</comment>
<dbReference type="Pfam" id="PF26363">
    <property type="entry name" value="Phospholipase-like"/>
    <property type="match status" value="1"/>
</dbReference>